<proteinExistence type="predicted"/>
<evidence type="ECO:0000313" key="3">
    <source>
        <dbReference type="Proteomes" id="UP000184476"/>
    </source>
</evidence>
<dbReference type="AlphaFoldDB" id="A0A1M5AXQ0"/>
<accession>A0A1M5AXQ0</accession>
<sequence length="74" mass="8472">MDVPIIGNVVDFFLHALSYILGGIVGYRVFIAFQQDNDVQLWKAWFWGFIAFGLISKVGSVFQIFGDIWDDIIK</sequence>
<keyword evidence="1" id="KW-0472">Membrane</keyword>
<feature type="transmembrane region" description="Helical" evidence="1">
    <location>
        <begin position="12"/>
        <end position="33"/>
    </location>
</feature>
<name>A0A1M5AXQ0_9BACL</name>
<evidence type="ECO:0000313" key="2">
    <source>
        <dbReference type="EMBL" id="SHF34983.1"/>
    </source>
</evidence>
<reference evidence="2 3" key="1">
    <citation type="submission" date="2016-11" db="EMBL/GenBank/DDBJ databases">
        <authorList>
            <person name="Jaros S."/>
            <person name="Januszkiewicz K."/>
            <person name="Wedrychowicz H."/>
        </authorList>
    </citation>
    <scope>NUCLEOTIDE SEQUENCE [LARGE SCALE GENOMIC DNA]</scope>
    <source>
        <strain evidence="2 3">DSM 44666</strain>
    </source>
</reference>
<keyword evidence="3" id="KW-1185">Reference proteome</keyword>
<dbReference type="RefSeq" id="WP_073157743.1">
    <property type="nucleotide sequence ID" value="NZ_FQVL01000016.1"/>
</dbReference>
<organism evidence="2 3">
    <name type="scientific">Seinonella peptonophila</name>
    <dbReference type="NCBI Taxonomy" id="112248"/>
    <lineage>
        <taxon>Bacteria</taxon>
        <taxon>Bacillati</taxon>
        <taxon>Bacillota</taxon>
        <taxon>Bacilli</taxon>
        <taxon>Bacillales</taxon>
        <taxon>Thermoactinomycetaceae</taxon>
        <taxon>Seinonella</taxon>
    </lineage>
</organism>
<keyword evidence="1" id="KW-0812">Transmembrane</keyword>
<dbReference type="EMBL" id="FQVL01000016">
    <property type="protein sequence ID" value="SHF34983.1"/>
    <property type="molecule type" value="Genomic_DNA"/>
</dbReference>
<feature type="transmembrane region" description="Helical" evidence="1">
    <location>
        <begin position="45"/>
        <end position="65"/>
    </location>
</feature>
<dbReference type="Proteomes" id="UP000184476">
    <property type="component" value="Unassembled WGS sequence"/>
</dbReference>
<evidence type="ECO:0000256" key="1">
    <source>
        <dbReference type="SAM" id="Phobius"/>
    </source>
</evidence>
<gene>
    <name evidence="2" type="ORF">SAMN05444392_11662</name>
</gene>
<keyword evidence="1" id="KW-1133">Transmembrane helix</keyword>
<dbReference type="STRING" id="112248.SAMN05444392_11662"/>
<protein>
    <submittedName>
        <fullName evidence="2">Uncharacterized protein</fullName>
    </submittedName>
</protein>